<organism evidence="1">
    <name type="scientific">Salmonella enterica</name>
    <name type="common">Salmonella choleraesuis</name>
    <dbReference type="NCBI Taxonomy" id="28901"/>
    <lineage>
        <taxon>Bacteria</taxon>
        <taxon>Pseudomonadati</taxon>
        <taxon>Pseudomonadota</taxon>
        <taxon>Gammaproteobacteria</taxon>
        <taxon>Enterobacterales</taxon>
        <taxon>Enterobacteriaceae</taxon>
        <taxon>Salmonella</taxon>
    </lineage>
</organism>
<protein>
    <submittedName>
        <fullName evidence="1">Glycosyl transferase</fullName>
    </submittedName>
</protein>
<dbReference type="EMBL" id="AAGKHU010000178">
    <property type="protein sequence ID" value="EBP0013907.1"/>
    <property type="molecule type" value="Genomic_DNA"/>
</dbReference>
<evidence type="ECO:0000313" key="1">
    <source>
        <dbReference type="EMBL" id="EBP0013907.1"/>
    </source>
</evidence>
<reference evidence="1" key="1">
    <citation type="submission" date="2018-07" db="EMBL/GenBank/DDBJ databases">
        <authorList>
            <consortium name="GenomeTrakr network: Whole genome sequencing for foodborne pathogen traceback"/>
        </authorList>
    </citation>
    <scope>NUCLEOTIDE SEQUENCE</scope>
    <source>
        <strain evidence="1">CFSAN018538</strain>
    </source>
</reference>
<accession>A0A5U2F8J6</accession>
<dbReference type="AlphaFoldDB" id="A0A5U2F8J6"/>
<name>A0A5U2F8J6_SALER</name>
<comment type="caution">
    <text evidence="1">The sequence shown here is derived from an EMBL/GenBank/DDBJ whole genome shotgun (WGS) entry which is preliminary data.</text>
</comment>
<gene>
    <name evidence="1" type="ORF">HX37_24945</name>
</gene>
<feature type="non-terminal residue" evidence="1">
    <location>
        <position position="1"/>
    </location>
</feature>
<sequence>LSGREYFMDLKVLVGNIISRTKR</sequence>
<dbReference type="GO" id="GO:0016740">
    <property type="term" value="F:transferase activity"/>
    <property type="evidence" value="ECO:0007669"/>
    <property type="project" value="UniProtKB-KW"/>
</dbReference>
<keyword evidence="1" id="KW-0808">Transferase</keyword>
<proteinExistence type="predicted"/>